<gene>
    <name evidence="1" type="ORF">A1QO_04185</name>
</gene>
<dbReference type="AlphaFoldDB" id="A0A1E5BIQ3"/>
<dbReference type="Proteomes" id="UP000094741">
    <property type="component" value="Unassembled WGS sequence"/>
</dbReference>
<sequence length="92" mass="10017">MNDTRRKGDTDRLFLVLGAIDKLENPTLISITNALGNIPKGSINPILKKLVAGQVAGVTVIQTGSVYSIESWKDLRESVSSMYETHVKSISD</sequence>
<dbReference type="STRING" id="1187848.A1QO_04185"/>
<organism evidence="1 2">
    <name type="scientific">Vibrio genomosp. F10 str. ZF-129</name>
    <dbReference type="NCBI Taxonomy" id="1187848"/>
    <lineage>
        <taxon>Bacteria</taxon>
        <taxon>Pseudomonadati</taxon>
        <taxon>Pseudomonadota</taxon>
        <taxon>Gammaproteobacteria</taxon>
        <taxon>Vibrionales</taxon>
        <taxon>Vibrionaceae</taxon>
        <taxon>Vibrio</taxon>
    </lineage>
</organism>
<dbReference type="EMBL" id="AJYQ02000020">
    <property type="protein sequence ID" value="OEE37311.1"/>
    <property type="molecule type" value="Genomic_DNA"/>
</dbReference>
<dbReference type="RefSeq" id="WP_017041791.1">
    <property type="nucleotide sequence ID" value="NZ_AJYQ02000020.1"/>
</dbReference>
<evidence type="ECO:0000313" key="1">
    <source>
        <dbReference type="EMBL" id="OEE37311.1"/>
    </source>
</evidence>
<evidence type="ECO:0000313" key="2">
    <source>
        <dbReference type="Proteomes" id="UP000094741"/>
    </source>
</evidence>
<reference evidence="1 2" key="1">
    <citation type="journal article" date="2012" name="Science">
        <title>Ecological populations of bacteria act as socially cohesive units of antibiotic production and resistance.</title>
        <authorList>
            <person name="Cordero O.X."/>
            <person name="Wildschutte H."/>
            <person name="Kirkup B."/>
            <person name="Proehl S."/>
            <person name="Ngo L."/>
            <person name="Hussain F."/>
            <person name="Le Roux F."/>
            <person name="Mincer T."/>
            <person name="Polz M.F."/>
        </authorList>
    </citation>
    <scope>NUCLEOTIDE SEQUENCE [LARGE SCALE GENOMIC DNA]</scope>
    <source>
        <strain evidence="1 2">ZF-129</strain>
    </source>
</reference>
<comment type="caution">
    <text evidence="1">The sequence shown here is derived from an EMBL/GenBank/DDBJ whole genome shotgun (WGS) entry which is preliminary data.</text>
</comment>
<protein>
    <recommendedName>
        <fullName evidence="3">Transcriptional regulator</fullName>
    </recommendedName>
</protein>
<name>A0A1E5BIQ3_9VIBR</name>
<evidence type="ECO:0008006" key="3">
    <source>
        <dbReference type="Google" id="ProtNLM"/>
    </source>
</evidence>
<proteinExistence type="predicted"/>
<accession>A0A1E5BIQ3</accession>